<name>A0ACB0YWX4_MELEN</name>
<evidence type="ECO:0000313" key="2">
    <source>
        <dbReference type="Proteomes" id="UP001497535"/>
    </source>
</evidence>
<organism evidence="1 2">
    <name type="scientific">Meloidogyne enterolobii</name>
    <name type="common">Root-knot nematode worm</name>
    <name type="synonym">Meloidogyne mayaguensis</name>
    <dbReference type="NCBI Taxonomy" id="390850"/>
    <lineage>
        <taxon>Eukaryota</taxon>
        <taxon>Metazoa</taxon>
        <taxon>Ecdysozoa</taxon>
        <taxon>Nematoda</taxon>
        <taxon>Chromadorea</taxon>
        <taxon>Rhabditida</taxon>
        <taxon>Tylenchina</taxon>
        <taxon>Tylenchomorpha</taxon>
        <taxon>Tylenchoidea</taxon>
        <taxon>Meloidogynidae</taxon>
        <taxon>Meloidogyninae</taxon>
        <taxon>Meloidogyne</taxon>
    </lineage>
</organism>
<comment type="caution">
    <text evidence="1">The sequence shown here is derived from an EMBL/GenBank/DDBJ whole genome shotgun (WGS) entry which is preliminary data.</text>
</comment>
<dbReference type="EMBL" id="CAVMJV010000020">
    <property type="protein sequence ID" value="CAK5067035.1"/>
    <property type="molecule type" value="Genomic_DNA"/>
</dbReference>
<accession>A0ACB0YWX4</accession>
<reference evidence="1" key="1">
    <citation type="submission" date="2023-11" db="EMBL/GenBank/DDBJ databases">
        <authorList>
            <person name="Poullet M."/>
        </authorList>
    </citation>
    <scope>NUCLEOTIDE SEQUENCE</scope>
    <source>
        <strain evidence="1">E1834</strain>
    </source>
</reference>
<gene>
    <name evidence="1" type="ORF">MENTE1834_LOCUS17728</name>
</gene>
<dbReference type="Proteomes" id="UP001497535">
    <property type="component" value="Unassembled WGS sequence"/>
</dbReference>
<keyword evidence="2" id="KW-1185">Reference proteome</keyword>
<sequence>MRVHSSFVTSSISEPIASLTGTLESVVNFLIDFFIFLQAQPSVVYSRSFRT</sequence>
<protein>
    <submittedName>
        <fullName evidence="1">Uncharacterized protein</fullName>
    </submittedName>
</protein>
<proteinExistence type="predicted"/>
<evidence type="ECO:0000313" key="1">
    <source>
        <dbReference type="EMBL" id="CAK5067035.1"/>
    </source>
</evidence>